<dbReference type="Proteomes" id="UP001529510">
    <property type="component" value="Unassembled WGS sequence"/>
</dbReference>
<proteinExistence type="predicted"/>
<protein>
    <recommendedName>
        <fullName evidence="3">CCHC-type domain-containing protein</fullName>
    </recommendedName>
</protein>
<dbReference type="AlphaFoldDB" id="A0ABD0MDM3"/>
<reference evidence="4 5" key="1">
    <citation type="submission" date="2024-05" db="EMBL/GenBank/DDBJ databases">
        <title>Genome sequencing and assembly of Indian major carp, Cirrhinus mrigala (Hamilton, 1822).</title>
        <authorList>
            <person name="Mohindra V."/>
            <person name="Chowdhury L.M."/>
            <person name="Lal K."/>
            <person name="Jena J.K."/>
        </authorList>
    </citation>
    <scope>NUCLEOTIDE SEQUENCE [LARGE SCALE GENOMIC DNA]</scope>
    <source>
        <strain evidence="4">CM1030</strain>
        <tissue evidence="4">Blood</tissue>
    </source>
</reference>
<dbReference type="SMART" id="SM00343">
    <property type="entry name" value="ZnF_C2HC"/>
    <property type="match status" value="2"/>
</dbReference>
<keyword evidence="1" id="KW-0863">Zinc-finger</keyword>
<dbReference type="InterPro" id="IPR001878">
    <property type="entry name" value="Znf_CCHC"/>
</dbReference>
<name>A0ABD0MDM3_CIRMR</name>
<dbReference type="Gene3D" id="4.10.60.10">
    <property type="entry name" value="Zinc finger, CCHC-type"/>
    <property type="match status" value="1"/>
</dbReference>
<feature type="domain" description="CCHC-type" evidence="3">
    <location>
        <begin position="200"/>
        <end position="215"/>
    </location>
</feature>
<keyword evidence="5" id="KW-1185">Reference proteome</keyword>
<keyword evidence="1" id="KW-0479">Metal-binding</keyword>
<keyword evidence="1" id="KW-0862">Zinc</keyword>
<feature type="region of interest" description="Disordered" evidence="2">
    <location>
        <begin position="1"/>
        <end position="35"/>
    </location>
</feature>
<organism evidence="4 5">
    <name type="scientific">Cirrhinus mrigala</name>
    <name type="common">Mrigala</name>
    <dbReference type="NCBI Taxonomy" id="683832"/>
    <lineage>
        <taxon>Eukaryota</taxon>
        <taxon>Metazoa</taxon>
        <taxon>Chordata</taxon>
        <taxon>Craniata</taxon>
        <taxon>Vertebrata</taxon>
        <taxon>Euteleostomi</taxon>
        <taxon>Actinopterygii</taxon>
        <taxon>Neopterygii</taxon>
        <taxon>Teleostei</taxon>
        <taxon>Ostariophysi</taxon>
        <taxon>Cypriniformes</taxon>
        <taxon>Cyprinidae</taxon>
        <taxon>Labeoninae</taxon>
        <taxon>Labeonini</taxon>
        <taxon>Cirrhinus</taxon>
    </lineage>
</organism>
<feature type="compositionally biased region" description="Basic and acidic residues" evidence="2">
    <location>
        <begin position="1"/>
        <end position="23"/>
    </location>
</feature>
<evidence type="ECO:0000313" key="4">
    <source>
        <dbReference type="EMBL" id="KAL0147148.1"/>
    </source>
</evidence>
<dbReference type="EMBL" id="JAMKFB020000831">
    <property type="protein sequence ID" value="KAL0147148.1"/>
    <property type="molecule type" value="Genomic_DNA"/>
</dbReference>
<feature type="compositionally biased region" description="Acidic residues" evidence="2">
    <location>
        <begin position="255"/>
        <end position="274"/>
    </location>
</feature>
<sequence>MEKDKENEHGMDKQRDKEKDTGQKKGANNAKKNGRKEKLYSKEATIIVDLKDVIDGKAEDVLKAVTEKLGKAGKLIAVRPRMAKEYELTLLTEQLCDELLDGLKVKDKDCELRTLETREHIVSFMHLPAYLQDELIIEKLALWKVIPVSNIKRRYYPGTDIADGTRYLKVRFPREVASKFETAEGTQYFRIMHDRQMKICRLCMDPGHILKDCPNFKCHECKEQGHYARNCTAVKCPDCNRALVKCECWMNDDNETGDHEEDNEDTDNDNEIQDETEKMDTINKNTTEEMEIITEHKDTTCSQVTGEVEKCCNMENDDRLFVEISETPKEQLGKDNGKINELSDTWTPLDLSNTQMDVIERMDKQNTEEHEQANGLQVRRRKIKVTPNLKFVKNRFSRKSELIKTMRDVFMEKESAD</sequence>
<dbReference type="GO" id="GO:0008270">
    <property type="term" value="F:zinc ion binding"/>
    <property type="evidence" value="ECO:0007669"/>
    <property type="project" value="UniProtKB-KW"/>
</dbReference>
<dbReference type="PROSITE" id="PS50158">
    <property type="entry name" value="ZF_CCHC"/>
    <property type="match status" value="2"/>
</dbReference>
<gene>
    <name evidence="4" type="ORF">M9458_057672</name>
</gene>
<evidence type="ECO:0000313" key="5">
    <source>
        <dbReference type="Proteomes" id="UP001529510"/>
    </source>
</evidence>
<feature type="domain" description="CCHC-type" evidence="3">
    <location>
        <begin position="217"/>
        <end position="231"/>
    </location>
</feature>
<comment type="caution">
    <text evidence="4">The sequence shown here is derived from an EMBL/GenBank/DDBJ whole genome shotgun (WGS) entry which is preliminary data.</text>
</comment>
<feature type="region of interest" description="Disordered" evidence="2">
    <location>
        <begin position="255"/>
        <end position="275"/>
    </location>
</feature>
<accession>A0ABD0MDM3</accession>
<dbReference type="SUPFAM" id="SSF57756">
    <property type="entry name" value="Retrovirus zinc finger-like domains"/>
    <property type="match status" value="1"/>
</dbReference>
<dbReference type="Pfam" id="PF00098">
    <property type="entry name" value="zf-CCHC"/>
    <property type="match status" value="1"/>
</dbReference>
<dbReference type="InterPro" id="IPR036875">
    <property type="entry name" value="Znf_CCHC_sf"/>
</dbReference>
<evidence type="ECO:0000256" key="2">
    <source>
        <dbReference type="SAM" id="MobiDB-lite"/>
    </source>
</evidence>
<evidence type="ECO:0000259" key="3">
    <source>
        <dbReference type="PROSITE" id="PS50158"/>
    </source>
</evidence>
<evidence type="ECO:0000256" key="1">
    <source>
        <dbReference type="PROSITE-ProRule" id="PRU00047"/>
    </source>
</evidence>